<dbReference type="Proteomes" id="UP000295455">
    <property type="component" value="Unassembled WGS sequence"/>
</dbReference>
<dbReference type="AlphaFoldDB" id="A0A4R1RES4"/>
<evidence type="ECO:0000313" key="1">
    <source>
        <dbReference type="EMBL" id="TCL64438.1"/>
    </source>
</evidence>
<gene>
    <name evidence="1" type="ORF">EV196_107145</name>
</gene>
<dbReference type="EMBL" id="SLUP01000007">
    <property type="protein sequence ID" value="TCL64438.1"/>
    <property type="molecule type" value="Genomic_DNA"/>
</dbReference>
<reference evidence="1 2" key="1">
    <citation type="submission" date="2019-03" db="EMBL/GenBank/DDBJ databases">
        <title>Genomic Encyclopedia of Type Strains, Phase IV (KMG-IV): sequencing the most valuable type-strain genomes for metagenomic binning, comparative biology and taxonomic classification.</title>
        <authorList>
            <person name="Goeker M."/>
        </authorList>
    </citation>
    <scope>NUCLEOTIDE SEQUENCE [LARGE SCALE GENOMIC DNA]</scope>
    <source>
        <strain evidence="1 2">DSM 18792</strain>
    </source>
</reference>
<name>A0A4R1RES4_9FLAO</name>
<proteinExistence type="predicted"/>
<protein>
    <submittedName>
        <fullName evidence="1">Uncharacterized protein</fullName>
    </submittedName>
</protein>
<dbReference type="RefSeq" id="WP_262711343.1">
    <property type="nucleotide sequence ID" value="NZ_OX156936.1"/>
</dbReference>
<comment type="caution">
    <text evidence="1">The sequence shown here is derived from an EMBL/GenBank/DDBJ whole genome shotgun (WGS) entry which is preliminary data.</text>
</comment>
<organism evidence="1 2">
    <name type="scientific">Mariniflexile fucanivorans</name>
    <dbReference type="NCBI Taxonomy" id="264023"/>
    <lineage>
        <taxon>Bacteria</taxon>
        <taxon>Pseudomonadati</taxon>
        <taxon>Bacteroidota</taxon>
        <taxon>Flavobacteriia</taxon>
        <taxon>Flavobacteriales</taxon>
        <taxon>Flavobacteriaceae</taxon>
        <taxon>Mariniflexile</taxon>
    </lineage>
</organism>
<accession>A0A4R1RES4</accession>
<keyword evidence="2" id="KW-1185">Reference proteome</keyword>
<evidence type="ECO:0000313" key="2">
    <source>
        <dbReference type="Proteomes" id="UP000295455"/>
    </source>
</evidence>
<sequence>MRKLFLKAYRSDTKTGNVSDYPQGRGPPGDVIRINNYVRLV</sequence>